<gene>
    <name evidence="1" type="ORF">SAMN05216275_1659</name>
</gene>
<keyword evidence="2" id="KW-1185">Reference proteome</keyword>
<evidence type="ECO:0000313" key="1">
    <source>
        <dbReference type="EMBL" id="SFL17824.1"/>
    </source>
</evidence>
<dbReference type="RefSeq" id="WP_245790003.1">
    <property type="nucleotide sequence ID" value="NZ_FOQY01000065.1"/>
</dbReference>
<name>A0A1I4FIR2_9ACTN</name>
<dbReference type="AlphaFoldDB" id="A0A1I4FIR2"/>
<dbReference type="Proteomes" id="UP000199111">
    <property type="component" value="Unassembled WGS sequence"/>
</dbReference>
<sequence length="51" mass="5930">MISRHRKVLREARVVGSERRGTWVYYWVLPPALERLPALLQVPEPAASTSW</sequence>
<dbReference type="InterPro" id="IPR036388">
    <property type="entry name" value="WH-like_DNA-bd_sf"/>
</dbReference>
<dbReference type="GeneID" id="96304382"/>
<organism evidence="1 2">
    <name type="scientific">Streptosporangium canum</name>
    <dbReference type="NCBI Taxonomy" id="324952"/>
    <lineage>
        <taxon>Bacteria</taxon>
        <taxon>Bacillati</taxon>
        <taxon>Actinomycetota</taxon>
        <taxon>Actinomycetes</taxon>
        <taxon>Streptosporangiales</taxon>
        <taxon>Streptosporangiaceae</taxon>
        <taxon>Streptosporangium</taxon>
    </lineage>
</organism>
<reference evidence="2" key="1">
    <citation type="submission" date="2016-10" db="EMBL/GenBank/DDBJ databases">
        <authorList>
            <person name="Varghese N."/>
            <person name="Submissions S."/>
        </authorList>
    </citation>
    <scope>NUCLEOTIDE SEQUENCE [LARGE SCALE GENOMIC DNA]</scope>
    <source>
        <strain evidence="2">CGMCC 4.2126</strain>
    </source>
</reference>
<accession>A0A1I4FIR2</accession>
<proteinExistence type="predicted"/>
<dbReference type="InterPro" id="IPR036390">
    <property type="entry name" value="WH_DNA-bd_sf"/>
</dbReference>
<dbReference type="EMBL" id="FOQY01000065">
    <property type="protein sequence ID" value="SFL17824.1"/>
    <property type="molecule type" value="Genomic_DNA"/>
</dbReference>
<dbReference type="Gene3D" id="1.10.10.10">
    <property type="entry name" value="Winged helix-like DNA-binding domain superfamily/Winged helix DNA-binding domain"/>
    <property type="match status" value="1"/>
</dbReference>
<dbReference type="SUPFAM" id="SSF46785">
    <property type="entry name" value="Winged helix' DNA-binding domain"/>
    <property type="match status" value="1"/>
</dbReference>
<protein>
    <submittedName>
        <fullName evidence="1">ArsR family transcriptional regulator</fullName>
    </submittedName>
</protein>
<evidence type="ECO:0000313" key="2">
    <source>
        <dbReference type="Proteomes" id="UP000199111"/>
    </source>
</evidence>